<gene>
    <name evidence="2" type="ORF">Amon01_000996300</name>
</gene>
<protein>
    <submittedName>
        <fullName evidence="2">Unnamed protein product</fullName>
    </submittedName>
</protein>
<proteinExistence type="predicted"/>
<evidence type="ECO:0000313" key="3">
    <source>
        <dbReference type="Proteomes" id="UP001165063"/>
    </source>
</evidence>
<evidence type="ECO:0000313" key="2">
    <source>
        <dbReference type="EMBL" id="GME81162.1"/>
    </source>
</evidence>
<feature type="region of interest" description="Disordered" evidence="1">
    <location>
        <begin position="20"/>
        <end position="100"/>
    </location>
</feature>
<dbReference type="Proteomes" id="UP001165063">
    <property type="component" value="Unassembled WGS sequence"/>
</dbReference>
<feature type="compositionally biased region" description="Low complexity" evidence="1">
    <location>
        <begin position="20"/>
        <end position="38"/>
    </location>
</feature>
<name>A0A9W6TBC4_AMBMO</name>
<organism evidence="2 3">
    <name type="scientific">Ambrosiozyma monospora</name>
    <name type="common">Yeast</name>
    <name type="synonym">Endomycopsis monosporus</name>
    <dbReference type="NCBI Taxonomy" id="43982"/>
    <lineage>
        <taxon>Eukaryota</taxon>
        <taxon>Fungi</taxon>
        <taxon>Dikarya</taxon>
        <taxon>Ascomycota</taxon>
        <taxon>Saccharomycotina</taxon>
        <taxon>Pichiomycetes</taxon>
        <taxon>Pichiales</taxon>
        <taxon>Pichiaceae</taxon>
        <taxon>Ambrosiozyma</taxon>
    </lineage>
</organism>
<evidence type="ECO:0000256" key="1">
    <source>
        <dbReference type="SAM" id="MobiDB-lite"/>
    </source>
</evidence>
<keyword evidence="3" id="KW-1185">Reference proteome</keyword>
<reference evidence="2" key="1">
    <citation type="submission" date="2023-04" db="EMBL/GenBank/DDBJ databases">
        <title>Ambrosiozyma monospora NBRC 1965.</title>
        <authorList>
            <person name="Ichikawa N."/>
            <person name="Sato H."/>
            <person name="Tonouchi N."/>
        </authorList>
    </citation>
    <scope>NUCLEOTIDE SEQUENCE</scope>
    <source>
        <strain evidence="2">NBRC 1965</strain>
    </source>
</reference>
<accession>A0A9W6TBC4</accession>
<dbReference type="AlphaFoldDB" id="A0A9W6TBC4"/>
<comment type="caution">
    <text evidence="2">The sequence shown here is derived from an EMBL/GenBank/DDBJ whole genome shotgun (WGS) entry which is preliminary data.</text>
</comment>
<feature type="compositionally biased region" description="Polar residues" evidence="1">
    <location>
        <begin position="63"/>
        <end position="89"/>
    </location>
</feature>
<sequence>MSSSSPLTSYTYTQQLQLQHQTQLHSNSNTSTNNIHSSPAYTQDSASMTDDDPDFQRFDRSSSFETSANSSVRGDNDNNYIPYSSYKQSQLHHQRAPHQVSHANNNAMCRESSLPDISNLGFYSGPSSNVNGLNNKSHAKHIRRSLVVSPSLKSITKILNSDGGLTASESMISISEEEPTLVGSG</sequence>
<feature type="compositionally biased region" description="Polar residues" evidence="1">
    <location>
        <begin position="39"/>
        <end position="48"/>
    </location>
</feature>
<dbReference type="EMBL" id="BSXU01014616">
    <property type="protein sequence ID" value="GME81162.1"/>
    <property type="molecule type" value="Genomic_DNA"/>
</dbReference>